<dbReference type="PANTHER" id="PTHR36445">
    <property type="entry name" value="GTP CYCLOHYDROLASE MPTA"/>
    <property type="match status" value="1"/>
</dbReference>
<dbReference type="EMBL" id="LZJY01000419">
    <property type="protein sequence ID" value="OBH86648.1"/>
    <property type="molecule type" value="Genomic_DNA"/>
</dbReference>
<gene>
    <name evidence="2" type="ORF">A5679_26900</name>
</gene>
<protein>
    <submittedName>
        <fullName evidence="2">GTP cyclohydrolase</fullName>
    </submittedName>
</protein>
<evidence type="ECO:0000313" key="2">
    <source>
        <dbReference type="EMBL" id="OBH86648.1"/>
    </source>
</evidence>
<comment type="caution">
    <text evidence="2">The sequence shown here is derived from an EMBL/GenBank/DDBJ whole genome shotgun (WGS) entry which is preliminary data.</text>
</comment>
<evidence type="ECO:0000256" key="1">
    <source>
        <dbReference type="ARBA" id="ARBA00022801"/>
    </source>
</evidence>
<dbReference type="RefSeq" id="WP_067310629.1">
    <property type="nucleotide sequence ID" value="NZ_LZJY01000419.1"/>
</dbReference>
<evidence type="ECO:0000313" key="3">
    <source>
        <dbReference type="Proteomes" id="UP000092207"/>
    </source>
</evidence>
<dbReference type="Gene3D" id="3.10.270.10">
    <property type="entry name" value="Urate Oxidase"/>
    <property type="match status" value="1"/>
</dbReference>
<reference evidence="2 3" key="1">
    <citation type="submission" date="2016-06" db="EMBL/GenBank/DDBJ databases">
        <authorList>
            <person name="Kjaerup R.B."/>
            <person name="Dalgaard T.S."/>
            <person name="Juul-Madsen H.R."/>
        </authorList>
    </citation>
    <scope>NUCLEOTIDE SEQUENCE [LARGE SCALE GENOMIC DNA]</scope>
    <source>
        <strain evidence="2 3">E2838</strain>
    </source>
</reference>
<keyword evidence="1 2" id="KW-0378">Hydrolase</keyword>
<accession>A0A1A2UCM0</accession>
<dbReference type="InterPro" id="IPR003801">
    <property type="entry name" value="GTP_cyclohydrolase_FolE2/MptA"/>
</dbReference>
<sequence>MPDIQAESDSRGIEIDEVGIAGFRQPIRFDDDVFNQAGIADFEVTVRLPANRRGTHMSRMAQAIQSSLNVVNPEAFPSVLKALVDLLEVDGATIVMAMPLATEVTAPVSGELGWQVHEMRITSNLSPESFKLAVEVATDVTTLCPCSKAISDYGAHNQRCRVSLTTFGDGDTPYPLSIASMIDMIRSTCSCPVLPIVKRSDERALTMAAYENPMFAEDLVRELSLACRAHGVAHRVQVRTLESIHSHDAVASVTWNAE</sequence>
<dbReference type="GO" id="GO:0003934">
    <property type="term" value="F:GTP cyclohydrolase I activity"/>
    <property type="evidence" value="ECO:0007669"/>
    <property type="project" value="InterPro"/>
</dbReference>
<dbReference type="PANTHER" id="PTHR36445:SF1">
    <property type="entry name" value="GTP CYCLOHYDROLASE MPTA"/>
    <property type="match status" value="1"/>
</dbReference>
<name>A0A1A2UCM0_MYCSC</name>
<dbReference type="AlphaFoldDB" id="A0A1A2UCM0"/>
<organism evidence="2 3">
    <name type="scientific">Mycobacterium scrofulaceum</name>
    <dbReference type="NCBI Taxonomy" id="1783"/>
    <lineage>
        <taxon>Bacteria</taxon>
        <taxon>Bacillati</taxon>
        <taxon>Actinomycetota</taxon>
        <taxon>Actinomycetes</taxon>
        <taxon>Mycobacteriales</taxon>
        <taxon>Mycobacteriaceae</taxon>
        <taxon>Mycobacterium</taxon>
    </lineage>
</organism>
<dbReference type="Proteomes" id="UP000092207">
    <property type="component" value="Unassembled WGS sequence"/>
</dbReference>
<proteinExistence type="predicted"/>
<dbReference type="Pfam" id="PF02649">
    <property type="entry name" value="GCHY-1"/>
    <property type="match status" value="1"/>
</dbReference>